<reference evidence="2 3" key="1">
    <citation type="submission" date="2018-04" db="EMBL/GenBank/DDBJ databases">
        <authorList>
            <person name="Vogel A."/>
        </authorList>
    </citation>
    <scope>NUCLEOTIDE SEQUENCE [LARGE SCALE GENOMIC DNA]</scope>
</reference>
<dbReference type="PANTHER" id="PTHR47074:SF11">
    <property type="entry name" value="REVERSE TRANSCRIPTASE-LIKE PROTEIN"/>
    <property type="match status" value="1"/>
</dbReference>
<organism evidence="2 3">
    <name type="scientific">Cuscuta campestris</name>
    <dbReference type="NCBI Taxonomy" id="132261"/>
    <lineage>
        <taxon>Eukaryota</taxon>
        <taxon>Viridiplantae</taxon>
        <taxon>Streptophyta</taxon>
        <taxon>Embryophyta</taxon>
        <taxon>Tracheophyta</taxon>
        <taxon>Spermatophyta</taxon>
        <taxon>Magnoliopsida</taxon>
        <taxon>eudicotyledons</taxon>
        <taxon>Gunneridae</taxon>
        <taxon>Pentapetalae</taxon>
        <taxon>asterids</taxon>
        <taxon>lamiids</taxon>
        <taxon>Solanales</taxon>
        <taxon>Convolvulaceae</taxon>
        <taxon>Cuscuteae</taxon>
        <taxon>Cuscuta</taxon>
        <taxon>Cuscuta subgen. Grammica</taxon>
        <taxon>Cuscuta sect. Cleistogrammica</taxon>
    </lineage>
</organism>
<evidence type="ECO:0000313" key="3">
    <source>
        <dbReference type="Proteomes" id="UP000595140"/>
    </source>
</evidence>
<keyword evidence="3" id="KW-1185">Reference proteome</keyword>
<dbReference type="CDD" id="cd06222">
    <property type="entry name" value="RNase_H_like"/>
    <property type="match status" value="1"/>
</dbReference>
<proteinExistence type="predicted"/>
<dbReference type="Pfam" id="PF13456">
    <property type="entry name" value="RVT_3"/>
    <property type="match status" value="1"/>
</dbReference>
<dbReference type="GO" id="GO:0003676">
    <property type="term" value="F:nucleic acid binding"/>
    <property type="evidence" value="ECO:0007669"/>
    <property type="project" value="InterPro"/>
</dbReference>
<dbReference type="InterPro" id="IPR002156">
    <property type="entry name" value="RNaseH_domain"/>
</dbReference>
<dbReference type="SUPFAM" id="SSF53098">
    <property type="entry name" value="Ribonuclease H-like"/>
    <property type="match status" value="1"/>
</dbReference>
<dbReference type="InterPro" id="IPR012337">
    <property type="entry name" value="RNaseH-like_sf"/>
</dbReference>
<dbReference type="GO" id="GO:0004523">
    <property type="term" value="F:RNA-DNA hybrid ribonuclease activity"/>
    <property type="evidence" value="ECO:0007669"/>
    <property type="project" value="InterPro"/>
</dbReference>
<dbReference type="OrthoDB" id="1906820at2759"/>
<evidence type="ECO:0000313" key="2">
    <source>
        <dbReference type="EMBL" id="VFQ72956.1"/>
    </source>
</evidence>
<dbReference type="InterPro" id="IPR044730">
    <property type="entry name" value="RNase_H-like_dom_plant"/>
</dbReference>
<dbReference type="PANTHER" id="PTHR47074">
    <property type="entry name" value="BNAC02G40300D PROTEIN"/>
    <property type="match status" value="1"/>
</dbReference>
<dbReference type="EMBL" id="OOIL02001117">
    <property type="protein sequence ID" value="VFQ72956.1"/>
    <property type="molecule type" value="Genomic_DNA"/>
</dbReference>
<protein>
    <recommendedName>
        <fullName evidence="1">RNase H type-1 domain-containing protein</fullName>
    </recommendedName>
</protein>
<feature type="domain" description="RNase H type-1" evidence="1">
    <location>
        <begin position="181"/>
        <end position="245"/>
    </location>
</feature>
<dbReference type="InterPro" id="IPR052929">
    <property type="entry name" value="RNase_H-like_EbsB-rel"/>
</dbReference>
<dbReference type="Proteomes" id="UP000595140">
    <property type="component" value="Unassembled WGS sequence"/>
</dbReference>
<gene>
    <name evidence="2" type="ORF">CCAM_LOCUS14732</name>
</gene>
<accession>A0A484L9S1</accession>
<dbReference type="AlphaFoldDB" id="A0A484L9S1"/>
<sequence>MAQFWWGGNNKKHHWIRWKKLCRPKEEGGLGIRDLKALELAFSCKLWWKVTQTDCLWTKFMRTKYWRKGDMVSHLIDSPVWKRISRIAEKAHNLCYHNDDGSFSWADDPQGLFSLKSAYEYCRIPSNAAASFKVYDDWLTRMQLLPTFKKEVKVGIVKWTAPPKGRLKLNVDASYTPTCQRGAGILRDEQGSFIGAASFRLSCNSSFQAEVQAAIDALTWALLIHKKIILEMDALEVIRRISNFTHLVASPFPIGILSRLVFDNGIEVSHVLRE</sequence>
<name>A0A484L9S1_9ASTE</name>
<evidence type="ECO:0000259" key="1">
    <source>
        <dbReference type="Pfam" id="PF13456"/>
    </source>
</evidence>